<proteinExistence type="predicted"/>
<reference evidence="1" key="1">
    <citation type="submission" date="2018-02" db="EMBL/GenBank/DDBJ databases">
        <title>Rhizophora mucronata_Transcriptome.</title>
        <authorList>
            <person name="Meera S.P."/>
            <person name="Sreeshan A."/>
            <person name="Augustine A."/>
        </authorList>
    </citation>
    <scope>NUCLEOTIDE SEQUENCE</scope>
    <source>
        <tissue evidence="1">Leaf</tissue>
    </source>
</reference>
<name>A0A2P2P014_RHIMU</name>
<protein>
    <submittedName>
        <fullName evidence="1">Uncharacterized protein</fullName>
    </submittedName>
</protein>
<evidence type="ECO:0000313" key="1">
    <source>
        <dbReference type="EMBL" id="MBX48080.1"/>
    </source>
</evidence>
<dbReference type="EMBL" id="GGEC01067596">
    <property type="protein sequence ID" value="MBX48080.1"/>
    <property type="molecule type" value="Transcribed_RNA"/>
</dbReference>
<organism evidence="1">
    <name type="scientific">Rhizophora mucronata</name>
    <name type="common">Asiatic mangrove</name>
    <dbReference type="NCBI Taxonomy" id="61149"/>
    <lineage>
        <taxon>Eukaryota</taxon>
        <taxon>Viridiplantae</taxon>
        <taxon>Streptophyta</taxon>
        <taxon>Embryophyta</taxon>
        <taxon>Tracheophyta</taxon>
        <taxon>Spermatophyta</taxon>
        <taxon>Magnoliopsida</taxon>
        <taxon>eudicotyledons</taxon>
        <taxon>Gunneridae</taxon>
        <taxon>Pentapetalae</taxon>
        <taxon>rosids</taxon>
        <taxon>fabids</taxon>
        <taxon>Malpighiales</taxon>
        <taxon>Rhizophoraceae</taxon>
        <taxon>Rhizophora</taxon>
    </lineage>
</organism>
<dbReference type="AlphaFoldDB" id="A0A2P2P014"/>
<sequence>MRRFSRIKGVRGLQAIRWLHEVAYKFSYINISCGISRRQRKRNKETMEKTASVCKGSCVNLLELLESLSWEKCNNIN</sequence>
<accession>A0A2P2P014</accession>